<accession>M7T3X1</accession>
<dbReference type="KEGG" id="ela:UCREL1_11761"/>
<dbReference type="Proteomes" id="UP000012174">
    <property type="component" value="Unassembled WGS sequence"/>
</dbReference>
<dbReference type="OrthoDB" id="42525at2759"/>
<name>M7T3X1_EUTLA</name>
<dbReference type="AlphaFoldDB" id="M7T3X1"/>
<gene>
    <name evidence="1" type="ORF">UCREL1_11761</name>
</gene>
<reference evidence="2" key="1">
    <citation type="journal article" date="2013" name="Genome Announc.">
        <title>Draft genome sequence of the grapevine dieback fungus Eutypa lata UCR-EL1.</title>
        <authorList>
            <person name="Blanco-Ulate B."/>
            <person name="Rolshausen P.E."/>
            <person name="Cantu D."/>
        </authorList>
    </citation>
    <scope>NUCLEOTIDE SEQUENCE [LARGE SCALE GENOMIC DNA]</scope>
    <source>
        <strain evidence="2">UCR-EL1</strain>
    </source>
</reference>
<proteinExistence type="predicted"/>
<evidence type="ECO:0000313" key="2">
    <source>
        <dbReference type="Proteomes" id="UP000012174"/>
    </source>
</evidence>
<protein>
    <submittedName>
        <fullName evidence="1">Uncharacterized protein</fullName>
    </submittedName>
</protein>
<organism evidence="1 2">
    <name type="scientific">Eutypa lata (strain UCR-EL1)</name>
    <name type="common">Grapevine dieback disease fungus</name>
    <name type="synonym">Eutypa armeniacae</name>
    <dbReference type="NCBI Taxonomy" id="1287681"/>
    <lineage>
        <taxon>Eukaryota</taxon>
        <taxon>Fungi</taxon>
        <taxon>Dikarya</taxon>
        <taxon>Ascomycota</taxon>
        <taxon>Pezizomycotina</taxon>
        <taxon>Sordariomycetes</taxon>
        <taxon>Xylariomycetidae</taxon>
        <taxon>Xylariales</taxon>
        <taxon>Diatrypaceae</taxon>
        <taxon>Eutypa</taxon>
    </lineage>
</organism>
<keyword evidence="2" id="KW-1185">Reference proteome</keyword>
<evidence type="ECO:0000313" key="1">
    <source>
        <dbReference type="EMBL" id="EMR61325.1"/>
    </source>
</evidence>
<sequence>MADETSAAWAALGISIAAMIIALAHAVQQYFTTGQLIRLRDSVVFGGLTGQGRRIWQMSQFRFRVMYRVPQIGLPLDL</sequence>
<dbReference type="EMBL" id="KB707656">
    <property type="protein sequence ID" value="EMR61325.1"/>
    <property type="molecule type" value="Genomic_DNA"/>
</dbReference>
<dbReference type="HOGENOM" id="CLU_2622037_0_0_1"/>